<feature type="region of interest" description="Disordered" evidence="1">
    <location>
        <begin position="1"/>
        <end position="125"/>
    </location>
</feature>
<dbReference type="EMBL" id="GG698514">
    <property type="protein sequence ID" value="EGD98781.1"/>
    <property type="molecule type" value="Genomic_DNA"/>
</dbReference>
<name>F2S5D2_TRIT1</name>
<dbReference type="Proteomes" id="UP000009172">
    <property type="component" value="Unassembled WGS sequence"/>
</dbReference>
<keyword evidence="3" id="KW-1185">Reference proteome</keyword>
<gene>
    <name evidence="2" type="ORF">TESG_08555</name>
</gene>
<dbReference type="AlphaFoldDB" id="F2S5D2"/>
<feature type="compositionally biased region" description="Basic and acidic residues" evidence="1">
    <location>
        <begin position="207"/>
        <end position="217"/>
    </location>
</feature>
<protein>
    <submittedName>
        <fullName evidence="2">Uncharacterized protein</fullName>
    </submittedName>
</protein>
<accession>F2S5D2</accession>
<sequence>MTTHAPVPGPSPRPQSQAPVPGPSPRPQSQYPVPGTGPGRPGTLLSLTSNKRHHRPPAWIDRGQHQEDTPTRHERERARETERAGCWQRYEAASPAARAREQKKPSPATDERLHRPAPAPAAPSSGQLAVDVVLLAIAIAIAIAIARRFAVAISSCVLRLDLNVRSNALLPKKKEKKLQLARGPALVARAHPDKRETSHGSLSTAPPDRRTRAEKRPCCGGPALLEATI</sequence>
<feature type="compositionally biased region" description="Basic and acidic residues" evidence="1">
    <location>
        <begin position="62"/>
        <end position="83"/>
    </location>
</feature>
<evidence type="ECO:0000313" key="3">
    <source>
        <dbReference type="Proteomes" id="UP000009172"/>
    </source>
</evidence>
<feature type="compositionally biased region" description="Basic and acidic residues" evidence="1">
    <location>
        <begin position="98"/>
        <end position="114"/>
    </location>
</feature>
<proteinExistence type="predicted"/>
<evidence type="ECO:0000313" key="2">
    <source>
        <dbReference type="EMBL" id="EGD98781.1"/>
    </source>
</evidence>
<organism evidence="2 3">
    <name type="scientific">Trichophyton tonsurans (strain CBS 112818)</name>
    <name type="common">Scalp ringworm fungus</name>
    <dbReference type="NCBI Taxonomy" id="647933"/>
    <lineage>
        <taxon>Eukaryota</taxon>
        <taxon>Fungi</taxon>
        <taxon>Dikarya</taxon>
        <taxon>Ascomycota</taxon>
        <taxon>Pezizomycotina</taxon>
        <taxon>Eurotiomycetes</taxon>
        <taxon>Eurotiomycetidae</taxon>
        <taxon>Onygenales</taxon>
        <taxon>Arthrodermataceae</taxon>
        <taxon>Trichophyton</taxon>
    </lineage>
</organism>
<reference evidence="3" key="1">
    <citation type="journal article" date="2012" name="MBio">
        <title>Comparative genome analysis of Trichophyton rubrum and related dermatophytes reveals candidate genes involved in infection.</title>
        <authorList>
            <person name="Martinez D.A."/>
            <person name="Oliver B.G."/>
            <person name="Graeser Y."/>
            <person name="Goldberg J.M."/>
            <person name="Li W."/>
            <person name="Martinez-Rossi N.M."/>
            <person name="Monod M."/>
            <person name="Shelest E."/>
            <person name="Barton R.C."/>
            <person name="Birch E."/>
            <person name="Brakhage A.A."/>
            <person name="Chen Z."/>
            <person name="Gurr S.J."/>
            <person name="Heiman D."/>
            <person name="Heitman J."/>
            <person name="Kosti I."/>
            <person name="Rossi A."/>
            <person name="Saif S."/>
            <person name="Samalova M."/>
            <person name="Saunders C.W."/>
            <person name="Shea T."/>
            <person name="Summerbell R.C."/>
            <person name="Xu J."/>
            <person name="Young S."/>
            <person name="Zeng Q."/>
            <person name="Birren B.W."/>
            <person name="Cuomo C.A."/>
            <person name="White T.C."/>
        </authorList>
    </citation>
    <scope>NUCLEOTIDE SEQUENCE [LARGE SCALE GENOMIC DNA]</scope>
    <source>
        <strain evidence="3">CBS 112818</strain>
    </source>
</reference>
<dbReference type="HOGENOM" id="CLU_1210553_0_0_1"/>
<evidence type="ECO:0000256" key="1">
    <source>
        <dbReference type="SAM" id="MobiDB-lite"/>
    </source>
</evidence>
<feature type="region of interest" description="Disordered" evidence="1">
    <location>
        <begin position="187"/>
        <end position="217"/>
    </location>
</feature>